<dbReference type="GO" id="GO:0004674">
    <property type="term" value="F:protein serine/threonine kinase activity"/>
    <property type="evidence" value="ECO:0007669"/>
    <property type="project" value="UniProtKB-KW"/>
</dbReference>
<dbReference type="GO" id="GO:0005829">
    <property type="term" value="C:cytosol"/>
    <property type="evidence" value="ECO:0007669"/>
    <property type="project" value="TreeGrafter"/>
</dbReference>
<dbReference type="EMBL" id="NOJZ02000007">
    <property type="protein sequence ID" value="RDY23909.1"/>
    <property type="molecule type" value="Genomic_DNA"/>
</dbReference>
<dbReference type="GO" id="GO:0000407">
    <property type="term" value="C:phagophore assembly site"/>
    <property type="evidence" value="ECO:0007669"/>
    <property type="project" value="TreeGrafter"/>
</dbReference>
<dbReference type="PANTHER" id="PTHR24348:SF22">
    <property type="entry name" value="NON-SPECIFIC SERINE_THREONINE PROTEIN KINASE"/>
    <property type="match status" value="1"/>
</dbReference>
<dbReference type="InterPro" id="IPR000719">
    <property type="entry name" value="Prot_kinase_dom"/>
</dbReference>
<dbReference type="Gene3D" id="1.10.510.10">
    <property type="entry name" value="Transferase(Phosphotransferase) domain 1"/>
    <property type="match status" value="1"/>
</dbReference>
<keyword evidence="4" id="KW-0067">ATP-binding</keyword>
<evidence type="ECO:0000256" key="3">
    <source>
        <dbReference type="ARBA" id="ARBA00022777"/>
    </source>
</evidence>
<dbReference type="Proteomes" id="UP000243494">
    <property type="component" value="Unassembled WGS sequence"/>
</dbReference>
<evidence type="ECO:0000259" key="5">
    <source>
        <dbReference type="PROSITE" id="PS50011"/>
    </source>
</evidence>
<dbReference type="Pfam" id="PF00069">
    <property type="entry name" value="Pkinase"/>
    <property type="match status" value="1"/>
</dbReference>
<protein>
    <submittedName>
        <fullName evidence="6">Serine/threonine protein kinase</fullName>
    </submittedName>
</protein>
<dbReference type="SMART" id="SM00220">
    <property type="entry name" value="S_TKc"/>
    <property type="match status" value="1"/>
</dbReference>
<feature type="domain" description="Protein kinase" evidence="5">
    <location>
        <begin position="8"/>
        <end position="267"/>
    </location>
</feature>
<dbReference type="CDD" id="cd14014">
    <property type="entry name" value="STKc_PknB_like"/>
    <property type="match status" value="1"/>
</dbReference>
<keyword evidence="3 6" id="KW-0418">Kinase</keyword>
<comment type="caution">
    <text evidence="6">The sequence shown here is derived from an EMBL/GenBank/DDBJ whole genome shotgun (WGS) entry which is preliminary data.</text>
</comment>
<sequence>MKFVGNRYELLNCEESLELNKIYKARDAYDNRKVLIKVIEHTPNISKDFMSNLIDESTAIDEINSPYISKILDVGIHCTEEVVLYYIVSEYSDGIVLSDIISGNYIHLEAIITMATQILKALEQSHSHGLYHGSLKPGNILVDEFYNVKIFDFGVTKANKGVNLRSYGDLSYLCPHQLNINYTDKESDFFTLGVILFESIFKRLPFGQATTDLEMLKLIDKGVNWNEIRAINGNEELINLIKKLMSRTKKYSSTQEILIDLSKIMYVKADIQEPEENSGDEYDEEIEYDDNEKSCIKEEKLMGQKVVLGSVAALIALLMVLTCI</sequence>
<dbReference type="GO" id="GO:0005776">
    <property type="term" value="C:autophagosome"/>
    <property type="evidence" value="ECO:0007669"/>
    <property type="project" value="TreeGrafter"/>
</dbReference>
<name>A0A371ITX3_9FIRM</name>
<evidence type="ECO:0000256" key="4">
    <source>
        <dbReference type="ARBA" id="ARBA00022840"/>
    </source>
</evidence>
<evidence type="ECO:0000256" key="2">
    <source>
        <dbReference type="ARBA" id="ARBA00022741"/>
    </source>
</evidence>
<dbReference type="InterPro" id="IPR045269">
    <property type="entry name" value="Atg1-like"/>
</dbReference>
<keyword evidence="6" id="KW-0723">Serine/threonine-protein kinase</keyword>
<evidence type="ECO:0000313" key="6">
    <source>
        <dbReference type="EMBL" id="RDY23909.1"/>
    </source>
</evidence>
<keyword evidence="2" id="KW-0547">Nucleotide-binding</keyword>
<accession>A0A371ITX3</accession>
<gene>
    <name evidence="6" type="ORF">CHF27_006030</name>
</gene>
<dbReference type="AlphaFoldDB" id="A0A371ITX3"/>
<dbReference type="InterPro" id="IPR011009">
    <property type="entry name" value="Kinase-like_dom_sf"/>
</dbReference>
<dbReference type="GO" id="GO:0005524">
    <property type="term" value="F:ATP binding"/>
    <property type="evidence" value="ECO:0007669"/>
    <property type="project" value="UniProtKB-KW"/>
</dbReference>
<evidence type="ECO:0000256" key="1">
    <source>
        <dbReference type="ARBA" id="ARBA00022679"/>
    </source>
</evidence>
<proteinExistence type="predicted"/>
<reference evidence="6 7" key="1">
    <citation type="journal article" date="2017" name="Genome Announc.">
        <title>Draft Genome Sequence of Romboutsia maritimum sp. nov. Strain CCRI-22766(T), Isolated from Coastal Estuarine Mud.</title>
        <authorList>
            <person name="Maheux A.F."/>
            <person name="Boudreau D.K."/>
            <person name="Berube E."/>
            <person name="Boissinot M."/>
            <person name="Raymond F."/>
            <person name="Brodeur S."/>
            <person name="Corbeil J."/>
            <person name="Brightwell G."/>
            <person name="Broda D."/>
            <person name="Omar R.F."/>
            <person name="Bergeron M.G."/>
        </authorList>
    </citation>
    <scope>NUCLEOTIDE SEQUENCE [LARGE SCALE GENOMIC DNA]</scope>
    <source>
        <strain evidence="6 7">CCRI-22766</strain>
    </source>
</reference>
<keyword evidence="1" id="KW-0808">Transferase</keyword>
<evidence type="ECO:0000313" key="7">
    <source>
        <dbReference type="Proteomes" id="UP000243494"/>
    </source>
</evidence>
<dbReference type="GO" id="GO:0016020">
    <property type="term" value="C:membrane"/>
    <property type="evidence" value="ECO:0007669"/>
    <property type="project" value="TreeGrafter"/>
</dbReference>
<dbReference type="PROSITE" id="PS50011">
    <property type="entry name" value="PROTEIN_KINASE_DOM"/>
    <property type="match status" value="1"/>
</dbReference>
<organism evidence="6 7">
    <name type="scientific">Romboutsia maritimum</name>
    <dbReference type="NCBI Taxonomy" id="2020948"/>
    <lineage>
        <taxon>Bacteria</taxon>
        <taxon>Bacillati</taxon>
        <taxon>Bacillota</taxon>
        <taxon>Clostridia</taxon>
        <taxon>Peptostreptococcales</taxon>
        <taxon>Peptostreptococcaceae</taxon>
        <taxon>Romboutsia</taxon>
    </lineage>
</organism>
<dbReference type="PANTHER" id="PTHR24348">
    <property type="entry name" value="SERINE/THREONINE-PROTEIN KINASE UNC-51-RELATED"/>
    <property type="match status" value="1"/>
</dbReference>
<keyword evidence="7" id="KW-1185">Reference proteome</keyword>
<dbReference type="OrthoDB" id="9786339at2"/>
<dbReference type="SUPFAM" id="SSF56112">
    <property type="entry name" value="Protein kinase-like (PK-like)"/>
    <property type="match status" value="1"/>
</dbReference>